<reference evidence="3" key="1">
    <citation type="submission" date="2021-02" db="EMBL/GenBank/DDBJ databases">
        <title>Natrosporangium hydrolyticum gen. nov., sp. nov, a haloalkaliphilic actinobacterium from a soda solonchak soil.</title>
        <authorList>
            <person name="Sorokin D.Y."/>
            <person name="Khijniak T.V."/>
            <person name="Zakharycheva A.P."/>
            <person name="Boueva O.V."/>
            <person name="Ariskina E.V."/>
            <person name="Hahnke R.L."/>
            <person name="Bunk B."/>
            <person name="Sproer C."/>
            <person name="Schumann P."/>
            <person name="Evtushenko L.I."/>
            <person name="Kublanov I.V."/>
        </authorList>
    </citation>
    <scope>NUCLEOTIDE SEQUENCE</scope>
    <source>
        <strain evidence="3">DSM 106523</strain>
    </source>
</reference>
<evidence type="ECO:0000313" key="4">
    <source>
        <dbReference type="Proteomes" id="UP000662857"/>
    </source>
</evidence>
<feature type="region of interest" description="Disordered" evidence="1">
    <location>
        <begin position="25"/>
        <end position="46"/>
    </location>
</feature>
<gene>
    <name evidence="3" type="ORF">JQS43_20350</name>
</gene>
<feature type="signal peptide" evidence="2">
    <location>
        <begin position="1"/>
        <end position="27"/>
    </location>
</feature>
<keyword evidence="4" id="KW-1185">Reference proteome</keyword>
<dbReference type="EMBL" id="CP070499">
    <property type="protein sequence ID" value="QSB13878.1"/>
    <property type="molecule type" value="Genomic_DNA"/>
</dbReference>
<evidence type="ECO:0008006" key="5">
    <source>
        <dbReference type="Google" id="ProtNLM"/>
    </source>
</evidence>
<organism evidence="3 4">
    <name type="scientific">Natronosporangium hydrolyticum</name>
    <dbReference type="NCBI Taxonomy" id="2811111"/>
    <lineage>
        <taxon>Bacteria</taxon>
        <taxon>Bacillati</taxon>
        <taxon>Actinomycetota</taxon>
        <taxon>Actinomycetes</taxon>
        <taxon>Micromonosporales</taxon>
        <taxon>Micromonosporaceae</taxon>
        <taxon>Natronosporangium</taxon>
    </lineage>
</organism>
<protein>
    <recommendedName>
        <fullName evidence="5">Lipoprotein</fullName>
    </recommendedName>
</protein>
<evidence type="ECO:0000256" key="1">
    <source>
        <dbReference type="SAM" id="MobiDB-lite"/>
    </source>
</evidence>
<feature type="compositionally biased region" description="Low complexity" evidence="1">
    <location>
        <begin position="32"/>
        <end position="46"/>
    </location>
</feature>
<dbReference type="Proteomes" id="UP000662857">
    <property type="component" value="Chromosome"/>
</dbReference>
<evidence type="ECO:0000256" key="2">
    <source>
        <dbReference type="SAM" id="SignalP"/>
    </source>
</evidence>
<name>A0A895YJC1_9ACTN</name>
<dbReference type="AlphaFoldDB" id="A0A895YJC1"/>
<dbReference type="KEGG" id="nhy:JQS43_20350"/>
<feature type="chain" id="PRO_5034069504" description="Lipoprotein" evidence="2">
    <location>
        <begin position="28"/>
        <end position="229"/>
    </location>
</feature>
<evidence type="ECO:0000313" key="3">
    <source>
        <dbReference type="EMBL" id="QSB13878.1"/>
    </source>
</evidence>
<proteinExistence type="predicted"/>
<keyword evidence="2" id="KW-0732">Signal</keyword>
<accession>A0A895YJC1</accession>
<dbReference type="RefSeq" id="WP_239675990.1">
    <property type="nucleotide sequence ID" value="NZ_CP070499.1"/>
</dbReference>
<sequence>MSYPGSARALSVILTVALIAACSSGKASPENDPASPATFDPTTPAPDTEQEAFALMPLDGVGDTHLHWETGIAEMDTDFEAAIKAAQANRALDYYRYTLGALPDDLHLYQWTTKPESVGIADVWLFGDDYFEDPGHGEVWIWVQHVEHHKHQSIKVLFCEDVGWWEQRSRQRMLPRSAATNPLLTGFIVTHDLESSQWLVDGAAIWPMTDPEYADPCEDWANHEPTETG</sequence>